<reference evidence="2 3" key="1">
    <citation type="journal article" date="2015" name="Genome Announc.">
        <title>Expanding the biotechnology potential of lactobacilli through comparative genomics of 213 strains and associated genera.</title>
        <authorList>
            <person name="Sun Z."/>
            <person name="Harris H.M."/>
            <person name="McCann A."/>
            <person name="Guo C."/>
            <person name="Argimon S."/>
            <person name="Zhang W."/>
            <person name="Yang X."/>
            <person name="Jeffery I.B."/>
            <person name="Cooney J.C."/>
            <person name="Kagawa T.F."/>
            <person name="Liu W."/>
            <person name="Song Y."/>
            <person name="Salvetti E."/>
            <person name="Wrobel A."/>
            <person name="Rasinkangas P."/>
            <person name="Parkhill J."/>
            <person name="Rea M.C."/>
            <person name="O'Sullivan O."/>
            <person name="Ritari J."/>
            <person name="Douillard F.P."/>
            <person name="Paul Ross R."/>
            <person name="Yang R."/>
            <person name="Briner A.E."/>
            <person name="Felis G.E."/>
            <person name="de Vos W.M."/>
            <person name="Barrangou R."/>
            <person name="Klaenhammer T.R."/>
            <person name="Caufield P.W."/>
            <person name="Cui Y."/>
            <person name="Zhang H."/>
            <person name="O'Toole P.W."/>
        </authorList>
    </citation>
    <scope>NUCLEOTIDE SEQUENCE [LARGE SCALE GENOMIC DNA]</scope>
    <source>
        <strain evidence="2 3">DSM 20014</strain>
    </source>
</reference>
<name>A0A0R2JSK4_9LACO</name>
<protein>
    <recommendedName>
        <fullName evidence="4">Siphovirus Gp157 family protein</fullName>
    </recommendedName>
</protein>
<evidence type="ECO:0000313" key="2">
    <source>
        <dbReference type="EMBL" id="KRN77610.1"/>
    </source>
</evidence>
<dbReference type="AlphaFoldDB" id="A0A0R2JSK4"/>
<evidence type="ECO:0000313" key="3">
    <source>
        <dbReference type="Proteomes" id="UP000051673"/>
    </source>
</evidence>
<keyword evidence="3" id="KW-1185">Reference proteome</keyword>
<gene>
    <name evidence="2" type="ORF">IV67_GL001454</name>
</gene>
<evidence type="ECO:0000256" key="1">
    <source>
        <dbReference type="SAM" id="Coils"/>
    </source>
</evidence>
<dbReference type="STRING" id="1620.IV67_GL001454"/>
<keyword evidence="1" id="KW-0175">Coiled coil</keyword>
<dbReference type="Pfam" id="PF05565">
    <property type="entry name" value="Sipho_Gp157"/>
    <property type="match status" value="1"/>
</dbReference>
<feature type="coiled-coil region" evidence="1">
    <location>
        <begin position="40"/>
        <end position="67"/>
    </location>
</feature>
<sequence>MKTLYELTAAYEEVFNRDDLDDETYIDTLEAIDTTIYEKADNYAKMIAQFEAENDAIKAQADRLTQRKKSNTNRIKAMKAALKESMERTDNKKINTELFSFGIQKNPPHVKGGISIDDVPEKYVKTKTETVIDKKEIIDEWKKSNGEQFANLIEQGDRLNIK</sequence>
<dbReference type="PATRIC" id="fig|1620.3.peg.1481"/>
<dbReference type="RefSeq" id="WP_057786411.1">
    <property type="nucleotide sequence ID" value="NZ_JQCD01000017.1"/>
</dbReference>
<dbReference type="Proteomes" id="UP000051673">
    <property type="component" value="Unassembled WGS sequence"/>
</dbReference>
<dbReference type="EMBL" id="JQCD01000017">
    <property type="protein sequence ID" value="KRN77610.1"/>
    <property type="molecule type" value="Genomic_DNA"/>
</dbReference>
<dbReference type="OrthoDB" id="2168866at2"/>
<proteinExistence type="predicted"/>
<dbReference type="InterPro" id="IPR008840">
    <property type="entry name" value="Sipho_Gp157"/>
</dbReference>
<comment type="caution">
    <text evidence="2">The sequence shown here is derived from an EMBL/GenBank/DDBJ whole genome shotgun (WGS) entry which is preliminary data.</text>
</comment>
<organism evidence="2 3">
    <name type="scientific">Weissella minor</name>
    <dbReference type="NCBI Taxonomy" id="1620"/>
    <lineage>
        <taxon>Bacteria</taxon>
        <taxon>Bacillati</taxon>
        <taxon>Bacillota</taxon>
        <taxon>Bacilli</taxon>
        <taxon>Lactobacillales</taxon>
        <taxon>Lactobacillaceae</taxon>
        <taxon>Weissella</taxon>
    </lineage>
</organism>
<evidence type="ECO:0008006" key="4">
    <source>
        <dbReference type="Google" id="ProtNLM"/>
    </source>
</evidence>
<accession>A0A0R2JSK4</accession>